<keyword evidence="1" id="KW-0472">Membrane</keyword>
<gene>
    <name evidence="2" type="ORF">A605_06335</name>
</gene>
<proteinExistence type="predicted"/>
<evidence type="ECO:0000256" key="1">
    <source>
        <dbReference type="SAM" id="Phobius"/>
    </source>
</evidence>
<name>M1NLI5_9CORY</name>
<dbReference type="STRING" id="1121362.A605_06335"/>
<dbReference type="AlphaFoldDB" id="M1NLI5"/>
<dbReference type="KEGG" id="chn:A605_06335"/>
<dbReference type="Proteomes" id="UP000011723">
    <property type="component" value="Chromosome"/>
</dbReference>
<sequence length="114" mass="11945">MRQTLLAAAVLNGVLLGLFFLSLPAGPTPLAIVCWAGVLTAAVVAVLLTWRSHGVTMLATGLLGCAAGLTGWGSWLYFWWTADIGPVINLWGLIGPVTAAALFTVSALLVSRRR</sequence>
<reference evidence="2 3" key="1">
    <citation type="journal article" date="2012" name="Stand. Genomic Sci.">
        <title>Genome sequence of the halotolerant bacterium Corynebacterium halotolerans type strain YIM 70093(T) (= DSM 44683(T)).</title>
        <authorList>
            <person name="Ruckert C."/>
            <person name="Albersmeier A."/>
            <person name="Al-Dilaimi A."/>
            <person name="Niehaus K."/>
            <person name="Szczepanowski R."/>
            <person name="Kalinowski J."/>
        </authorList>
    </citation>
    <scope>NUCLEOTIDE SEQUENCE [LARGE SCALE GENOMIC DNA]</scope>
    <source>
        <strain evidence="2">YIM 70093</strain>
    </source>
</reference>
<evidence type="ECO:0000313" key="2">
    <source>
        <dbReference type="EMBL" id="AGF72273.1"/>
    </source>
</evidence>
<keyword evidence="1" id="KW-0812">Transmembrane</keyword>
<protein>
    <submittedName>
        <fullName evidence="2">Uncharacterized protein</fullName>
    </submittedName>
</protein>
<feature type="transmembrane region" description="Helical" evidence="1">
    <location>
        <begin position="57"/>
        <end position="78"/>
    </location>
</feature>
<keyword evidence="1" id="KW-1133">Transmembrane helix</keyword>
<dbReference type="HOGENOM" id="CLU_2116906_0_0_11"/>
<evidence type="ECO:0000313" key="3">
    <source>
        <dbReference type="Proteomes" id="UP000011723"/>
    </source>
</evidence>
<keyword evidence="3" id="KW-1185">Reference proteome</keyword>
<organism evidence="2 3">
    <name type="scientific">Corynebacterium halotolerans YIM 70093 = DSM 44683</name>
    <dbReference type="NCBI Taxonomy" id="1121362"/>
    <lineage>
        <taxon>Bacteria</taxon>
        <taxon>Bacillati</taxon>
        <taxon>Actinomycetota</taxon>
        <taxon>Actinomycetes</taxon>
        <taxon>Mycobacteriales</taxon>
        <taxon>Corynebacteriaceae</taxon>
        <taxon>Corynebacterium</taxon>
    </lineage>
</organism>
<dbReference type="RefSeq" id="WP_015400692.1">
    <property type="nucleotide sequence ID" value="NC_020302.1"/>
</dbReference>
<feature type="transmembrane region" description="Helical" evidence="1">
    <location>
        <begin position="5"/>
        <end position="23"/>
    </location>
</feature>
<feature type="transmembrane region" description="Helical" evidence="1">
    <location>
        <begin position="29"/>
        <end position="50"/>
    </location>
</feature>
<dbReference type="EMBL" id="CP003697">
    <property type="protein sequence ID" value="AGF72273.1"/>
    <property type="molecule type" value="Genomic_DNA"/>
</dbReference>
<feature type="transmembrane region" description="Helical" evidence="1">
    <location>
        <begin position="90"/>
        <end position="110"/>
    </location>
</feature>
<dbReference type="PATRIC" id="fig|1121362.3.peg.1276"/>
<accession>M1NLI5</accession>